<proteinExistence type="predicted"/>
<sequence length="87" mass="9495">MAATGLRNAVEAAPPEIINVLDDESEFAKLIEEFQPGNASEMMVNLEDAIENSTQDEGYPHSQTADSFNAPWEAPAPRQHADEPNVN</sequence>
<accession>A0A428REV5</accession>
<protein>
    <submittedName>
        <fullName evidence="2">Uncharacterized protein</fullName>
    </submittedName>
</protein>
<evidence type="ECO:0000256" key="1">
    <source>
        <dbReference type="SAM" id="MobiDB-lite"/>
    </source>
</evidence>
<name>A0A428REV5_9HYPO</name>
<feature type="region of interest" description="Disordered" evidence="1">
    <location>
        <begin position="51"/>
        <end position="87"/>
    </location>
</feature>
<keyword evidence="3" id="KW-1185">Reference proteome</keyword>
<dbReference type="AlphaFoldDB" id="A0A428REV5"/>
<comment type="caution">
    <text evidence="2">The sequence shown here is derived from an EMBL/GenBank/DDBJ whole genome shotgun (WGS) entry which is preliminary data.</text>
</comment>
<dbReference type="EMBL" id="NKCL01000316">
    <property type="protein sequence ID" value="RSL76055.1"/>
    <property type="molecule type" value="Genomic_DNA"/>
</dbReference>
<reference evidence="2 3" key="1">
    <citation type="submission" date="2017-06" db="EMBL/GenBank/DDBJ databases">
        <title>Comparative genomic analysis of Ambrosia Fusariam Clade fungi.</title>
        <authorList>
            <person name="Stajich J.E."/>
            <person name="Carrillo J."/>
            <person name="Kijimoto T."/>
            <person name="Eskalen A."/>
            <person name="O'Donnell K."/>
            <person name="Kasson M."/>
        </authorList>
    </citation>
    <scope>NUCLEOTIDE SEQUENCE [LARGE SCALE GENOMIC DNA]</scope>
    <source>
        <strain evidence="2 3">NRRL62606</strain>
    </source>
</reference>
<evidence type="ECO:0000313" key="2">
    <source>
        <dbReference type="EMBL" id="RSL76055.1"/>
    </source>
</evidence>
<dbReference type="Proteomes" id="UP000287972">
    <property type="component" value="Unassembled WGS sequence"/>
</dbReference>
<organism evidence="2 3">
    <name type="scientific">Fusarium floridanum</name>
    <dbReference type="NCBI Taxonomy" id="1325733"/>
    <lineage>
        <taxon>Eukaryota</taxon>
        <taxon>Fungi</taxon>
        <taxon>Dikarya</taxon>
        <taxon>Ascomycota</taxon>
        <taxon>Pezizomycotina</taxon>
        <taxon>Sordariomycetes</taxon>
        <taxon>Hypocreomycetidae</taxon>
        <taxon>Hypocreales</taxon>
        <taxon>Nectriaceae</taxon>
        <taxon>Fusarium</taxon>
        <taxon>Fusarium solani species complex</taxon>
    </lineage>
</organism>
<evidence type="ECO:0000313" key="3">
    <source>
        <dbReference type="Proteomes" id="UP000287972"/>
    </source>
</evidence>
<gene>
    <name evidence="2" type="ORF">CEP51_010310</name>
</gene>
<feature type="compositionally biased region" description="Polar residues" evidence="1">
    <location>
        <begin position="51"/>
        <end position="67"/>
    </location>
</feature>